<feature type="compositionally biased region" description="Basic and acidic residues" evidence="1">
    <location>
        <begin position="92"/>
        <end position="184"/>
    </location>
</feature>
<evidence type="ECO:0000256" key="1">
    <source>
        <dbReference type="SAM" id="MobiDB-lite"/>
    </source>
</evidence>
<keyword evidence="3" id="KW-1185">Reference proteome</keyword>
<dbReference type="InterPro" id="IPR052003">
    <property type="entry name" value="HR_DNA-Binding_Protein"/>
</dbReference>
<dbReference type="GO" id="GO:0036297">
    <property type="term" value="P:interstrand cross-link repair"/>
    <property type="evidence" value="ECO:0007669"/>
    <property type="project" value="TreeGrafter"/>
</dbReference>
<comment type="caution">
    <text evidence="2">The sequence shown here is derived from an EMBL/GenBank/DDBJ whole genome shotgun (WGS) entry which is preliminary data.</text>
</comment>
<gene>
    <name evidence="2" type="ORF">TRFO_10049</name>
</gene>
<dbReference type="GO" id="GO:0000724">
    <property type="term" value="P:double-strand break repair via homologous recombination"/>
    <property type="evidence" value="ECO:0007669"/>
    <property type="project" value="TreeGrafter"/>
</dbReference>
<dbReference type="Proteomes" id="UP000179807">
    <property type="component" value="Unassembled WGS sequence"/>
</dbReference>
<organism evidence="2 3">
    <name type="scientific">Tritrichomonas foetus</name>
    <dbReference type="NCBI Taxonomy" id="1144522"/>
    <lineage>
        <taxon>Eukaryota</taxon>
        <taxon>Metamonada</taxon>
        <taxon>Parabasalia</taxon>
        <taxon>Tritrichomonadida</taxon>
        <taxon>Tritrichomonadidae</taxon>
        <taxon>Tritrichomonas</taxon>
    </lineage>
</organism>
<feature type="compositionally biased region" description="Polar residues" evidence="1">
    <location>
        <begin position="66"/>
        <end position="91"/>
    </location>
</feature>
<name>A0A1J4JB03_9EUKA</name>
<dbReference type="RefSeq" id="XP_068349507.1">
    <property type="nucleotide sequence ID" value="XM_068495211.1"/>
</dbReference>
<dbReference type="AlphaFoldDB" id="A0A1J4JB03"/>
<accession>A0A1J4JB03</accession>
<dbReference type="PANTHER" id="PTHR15361:SF5">
    <property type="entry name" value="C3H1-TYPE DOMAIN-CONTAINING PROTEIN"/>
    <property type="match status" value="1"/>
</dbReference>
<dbReference type="GO" id="GO:0003690">
    <property type="term" value="F:double-stranded DNA binding"/>
    <property type="evidence" value="ECO:0007669"/>
    <property type="project" value="TreeGrafter"/>
</dbReference>
<feature type="region of interest" description="Disordered" evidence="1">
    <location>
        <begin position="56"/>
        <end position="185"/>
    </location>
</feature>
<proteinExistence type="predicted"/>
<dbReference type="VEuPathDB" id="TrichDB:TRFO_10049"/>
<dbReference type="GO" id="GO:0003697">
    <property type="term" value="F:single-stranded DNA binding"/>
    <property type="evidence" value="ECO:0007669"/>
    <property type="project" value="TreeGrafter"/>
</dbReference>
<sequence>MNSHLFSNRDGQGNEISDKSKTEPVNLKFLLAASKMLTPNEAIFHPKFIELLKAKSNPPSRAPTHASVNTKTNQGASPPNSKNSRSINQKTEIQENENKKTEIQENENKKTENLKNENQKNENQKNENQKNENLKNENQKNENQKNEIQENENLKTENQKTNKKTENQENENKKTENQKTDNQKTENLINENLKAENKIDPLNKIPTKQSYYLSLCFRSPKYIGYKILDPPMLARGISSIDDVKFFQNFDSISKFTFKQILNIACRFLCLQYARIEGFIARQTYLDCIYIFKNTYKNEDLTNRKVRLMVELMKNCAGTMKIIERLANQVFTARTINTTEWNYFSPEELIENSEVDLESPFMVDQMMILANFNSKSYTKSYLKTMNYQLQKLVEVPKKSTNFTNADWVSRILNIAKFQLQLFEIFLMEDESLQTKKELNKNTMANSKSSRLQDDYPIKPLDIQNLLPEPDEIDDEYDSLAHNDNNLQIDNPSGFVDEFLDFENKIPGIWTNLNYKYVNFLPLNSRLHIKNYKETRFLFQRLKKEYEESIKFVHDERYSKKRINDISRLLLTVIEWSSTHTNTPTLLRFFFFRRIFTDFDPNNWQSNKIFGTDFEDFIKGALYPLRSCLPNILFNKIVQLFGKFFSITLRLVIFKPEKALKSISDVILVQWSKNIWQIIASDQSSKEKLFNHPKVLEQFFKQHYYFIMLYYSLLYVSDISQGDDELFVMYGILFTILDKFLQVDLISEDKDLIGSYKSTRKIQMEKEIQAKNHNQSNNKKLNANIVNQQRALDMDKMQFFTNIEIVTCELDLFRRFMLIIAYKLLFQIFSDNYSKRNYLVDGFSLTEEEINVLNSRVDSVVHKLISLIDIRFESLMKKLQNVKFGFNINKNTSDNLKLYTKGIVEMFTDKVHNFHAFQENLATLATIISQFPELSFNSNRRNNYISECRRQLNDNMEEFIICPSNFTFGILNASYPYLSISCM</sequence>
<dbReference type="PANTHER" id="PTHR15361">
    <property type="entry name" value="RAD51/NUKS-INTERACTING PROTEIN"/>
    <property type="match status" value="1"/>
</dbReference>
<evidence type="ECO:0000313" key="2">
    <source>
        <dbReference type="EMBL" id="OHS96370.1"/>
    </source>
</evidence>
<dbReference type="EMBL" id="MLAK01001182">
    <property type="protein sequence ID" value="OHS96370.1"/>
    <property type="molecule type" value="Genomic_DNA"/>
</dbReference>
<evidence type="ECO:0000313" key="3">
    <source>
        <dbReference type="Proteomes" id="UP000179807"/>
    </source>
</evidence>
<protein>
    <submittedName>
        <fullName evidence="2">Uncharacterized protein</fullName>
    </submittedName>
</protein>
<dbReference type="GeneID" id="94829915"/>
<reference evidence="2" key="1">
    <citation type="submission" date="2016-10" db="EMBL/GenBank/DDBJ databases">
        <authorList>
            <person name="Benchimol M."/>
            <person name="Almeida L.G."/>
            <person name="Vasconcelos A.T."/>
            <person name="Perreira-Neves A."/>
            <person name="Rosa I.A."/>
            <person name="Tasca T."/>
            <person name="Bogo M.R."/>
            <person name="de Souza W."/>
        </authorList>
    </citation>
    <scope>NUCLEOTIDE SEQUENCE [LARGE SCALE GENOMIC DNA]</scope>
    <source>
        <strain evidence="2">K</strain>
    </source>
</reference>